<proteinExistence type="predicted"/>
<gene>
    <name evidence="3" type="ORF">SEMRO_1450_G273750.1</name>
</gene>
<evidence type="ECO:0000313" key="4">
    <source>
        <dbReference type="Proteomes" id="UP001153069"/>
    </source>
</evidence>
<name>A0A9N8EPG4_9STRA</name>
<protein>
    <submittedName>
        <fullName evidence="3">Uncharacterized protein</fullName>
    </submittedName>
</protein>
<feature type="region of interest" description="Disordered" evidence="1">
    <location>
        <begin position="249"/>
        <end position="269"/>
    </location>
</feature>
<feature type="region of interest" description="Disordered" evidence="1">
    <location>
        <begin position="187"/>
        <end position="208"/>
    </location>
</feature>
<feature type="chain" id="PRO_5040208015" evidence="2">
    <location>
        <begin position="21"/>
        <end position="269"/>
    </location>
</feature>
<feature type="signal peptide" evidence="2">
    <location>
        <begin position="1"/>
        <end position="20"/>
    </location>
</feature>
<evidence type="ECO:0000256" key="1">
    <source>
        <dbReference type="SAM" id="MobiDB-lite"/>
    </source>
</evidence>
<sequence length="269" mass="30126">MAVRIIPLLLGFPFVTLTLAVLKEMKKTGFDLIAHAQNKKKCVDIYRSHQNLPPLEPISLNDLLGTKLIKYAWNGKRLMLNPDPNAFPDREDLENFKILKLALPHPQRDPELLDVVCKAFDYDEDTYRVVYDKHLACFSLITECENPWAYDDECEERESEPDDGIANAMEALKEKWAKETALEAAADDSVTYGDTTDSGEIDSPSPAKAKASAKAPLLDCLSQVAACFERSSSFDSHAAVEELMASPPTKKKKYSFPYSVDSDVKSPQY</sequence>
<evidence type="ECO:0000256" key="2">
    <source>
        <dbReference type="SAM" id="SignalP"/>
    </source>
</evidence>
<dbReference type="AlphaFoldDB" id="A0A9N8EPG4"/>
<organism evidence="3 4">
    <name type="scientific">Seminavis robusta</name>
    <dbReference type="NCBI Taxonomy" id="568900"/>
    <lineage>
        <taxon>Eukaryota</taxon>
        <taxon>Sar</taxon>
        <taxon>Stramenopiles</taxon>
        <taxon>Ochrophyta</taxon>
        <taxon>Bacillariophyta</taxon>
        <taxon>Bacillariophyceae</taxon>
        <taxon>Bacillariophycidae</taxon>
        <taxon>Naviculales</taxon>
        <taxon>Naviculaceae</taxon>
        <taxon>Seminavis</taxon>
    </lineage>
</organism>
<comment type="caution">
    <text evidence="3">The sequence shown here is derived from an EMBL/GenBank/DDBJ whole genome shotgun (WGS) entry which is preliminary data.</text>
</comment>
<reference evidence="3" key="1">
    <citation type="submission" date="2020-06" db="EMBL/GenBank/DDBJ databases">
        <authorList>
            <consortium name="Plant Systems Biology data submission"/>
        </authorList>
    </citation>
    <scope>NUCLEOTIDE SEQUENCE</scope>
    <source>
        <strain evidence="3">D6</strain>
    </source>
</reference>
<accession>A0A9N8EPG4</accession>
<dbReference type="EMBL" id="CAICTM010001448">
    <property type="protein sequence ID" value="CAB9523734.1"/>
    <property type="molecule type" value="Genomic_DNA"/>
</dbReference>
<keyword evidence="2" id="KW-0732">Signal</keyword>
<evidence type="ECO:0000313" key="3">
    <source>
        <dbReference type="EMBL" id="CAB9523734.1"/>
    </source>
</evidence>
<keyword evidence="4" id="KW-1185">Reference proteome</keyword>
<dbReference type="Proteomes" id="UP001153069">
    <property type="component" value="Unassembled WGS sequence"/>
</dbReference>